<reference evidence="1" key="1">
    <citation type="journal article" date="2021" name="PeerJ">
        <title>Extensive microbial diversity within the chicken gut microbiome revealed by metagenomics and culture.</title>
        <authorList>
            <person name="Gilroy R."/>
            <person name="Ravi A."/>
            <person name="Getino M."/>
            <person name="Pursley I."/>
            <person name="Horton D.L."/>
            <person name="Alikhan N.F."/>
            <person name="Baker D."/>
            <person name="Gharbi K."/>
            <person name="Hall N."/>
            <person name="Watson M."/>
            <person name="Adriaenssens E.M."/>
            <person name="Foster-Nyarko E."/>
            <person name="Jarju S."/>
            <person name="Secka A."/>
            <person name="Antonio M."/>
            <person name="Oren A."/>
            <person name="Chaudhuri R.R."/>
            <person name="La Ragione R."/>
            <person name="Hildebrand F."/>
            <person name="Pallen M.J."/>
        </authorList>
    </citation>
    <scope>NUCLEOTIDE SEQUENCE</scope>
    <source>
        <strain evidence="1">USAMLcec2-132</strain>
    </source>
</reference>
<reference evidence="1" key="2">
    <citation type="submission" date="2021-04" db="EMBL/GenBank/DDBJ databases">
        <authorList>
            <person name="Gilroy R."/>
        </authorList>
    </citation>
    <scope>NUCLEOTIDE SEQUENCE</scope>
    <source>
        <strain evidence="1">USAMLcec2-132</strain>
    </source>
</reference>
<accession>A0A9D2NBX5</accession>
<protein>
    <submittedName>
        <fullName evidence="1">Uncharacterized protein</fullName>
    </submittedName>
</protein>
<sequence>MKQTSGENDPMRDMAVEESVCGRYLPEGAAVNRNLPIQVAALCDTTGSLHPLWFRYMDADGWVRKVEIDSVLSGKTIHYAGIRIEQYICASLIGGRKRTYELRYSVESHRWYFFRMKD</sequence>
<proteinExistence type="predicted"/>
<dbReference type="EMBL" id="DWWS01000013">
    <property type="protein sequence ID" value="HJC22601.1"/>
    <property type="molecule type" value="Genomic_DNA"/>
</dbReference>
<name>A0A9D2NBX5_9FIRM</name>
<dbReference type="Proteomes" id="UP000823891">
    <property type="component" value="Unassembled WGS sequence"/>
</dbReference>
<evidence type="ECO:0000313" key="1">
    <source>
        <dbReference type="EMBL" id="HJC22601.1"/>
    </source>
</evidence>
<organism evidence="1 2">
    <name type="scientific">Candidatus Eisenbergiella merdavium</name>
    <dbReference type="NCBI Taxonomy" id="2838551"/>
    <lineage>
        <taxon>Bacteria</taxon>
        <taxon>Bacillati</taxon>
        <taxon>Bacillota</taxon>
        <taxon>Clostridia</taxon>
        <taxon>Lachnospirales</taxon>
        <taxon>Lachnospiraceae</taxon>
        <taxon>Eisenbergiella</taxon>
    </lineage>
</organism>
<evidence type="ECO:0000313" key="2">
    <source>
        <dbReference type="Proteomes" id="UP000823891"/>
    </source>
</evidence>
<comment type="caution">
    <text evidence="1">The sequence shown here is derived from an EMBL/GenBank/DDBJ whole genome shotgun (WGS) entry which is preliminary data.</text>
</comment>
<dbReference type="AlphaFoldDB" id="A0A9D2NBX5"/>
<gene>
    <name evidence="1" type="ORF">H9761_02710</name>
</gene>